<dbReference type="CDD" id="cd17321">
    <property type="entry name" value="MFS_MMR_MDR_like"/>
    <property type="match status" value="1"/>
</dbReference>
<feature type="transmembrane region" description="Helical" evidence="5">
    <location>
        <begin position="35"/>
        <end position="53"/>
    </location>
</feature>
<feature type="transmembrane region" description="Helical" evidence="5">
    <location>
        <begin position="414"/>
        <end position="439"/>
    </location>
</feature>
<feature type="transmembrane region" description="Helical" evidence="5">
    <location>
        <begin position="390"/>
        <end position="408"/>
    </location>
</feature>
<keyword evidence="8" id="KW-1185">Reference proteome</keyword>
<dbReference type="InterPro" id="IPR011701">
    <property type="entry name" value="MFS"/>
</dbReference>
<comment type="subcellular location">
    <subcellularLocation>
        <location evidence="1">Membrane</location>
        <topology evidence="1">Multi-pass membrane protein</topology>
    </subcellularLocation>
</comment>
<feature type="transmembrane region" description="Helical" evidence="5">
    <location>
        <begin position="62"/>
        <end position="81"/>
    </location>
</feature>
<feature type="transmembrane region" description="Helical" evidence="5">
    <location>
        <begin position="243"/>
        <end position="276"/>
    </location>
</feature>
<protein>
    <submittedName>
        <fullName evidence="7">MFS transporter</fullName>
    </submittedName>
</protein>
<evidence type="ECO:0000256" key="1">
    <source>
        <dbReference type="ARBA" id="ARBA00004141"/>
    </source>
</evidence>
<dbReference type="Gene3D" id="1.20.1250.20">
    <property type="entry name" value="MFS general substrate transporter like domains"/>
    <property type="match status" value="1"/>
</dbReference>
<feature type="transmembrane region" description="Helical" evidence="5">
    <location>
        <begin position="282"/>
        <end position="301"/>
    </location>
</feature>
<evidence type="ECO:0000256" key="5">
    <source>
        <dbReference type="SAM" id="Phobius"/>
    </source>
</evidence>
<keyword evidence="4 5" id="KW-0472">Membrane</keyword>
<evidence type="ECO:0000256" key="3">
    <source>
        <dbReference type="ARBA" id="ARBA00022989"/>
    </source>
</evidence>
<feature type="transmembrane region" description="Helical" evidence="5">
    <location>
        <begin position="148"/>
        <end position="170"/>
    </location>
</feature>
<dbReference type="PANTHER" id="PTHR42718">
    <property type="entry name" value="MAJOR FACILITATOR SUPERFAMILY MULTIDRUG TRANSPORTER MFSC"/>
    <property type="match status" value="1"/>
</dbReference>
<proteinExistence type="predicted"/>
<accession>A0A419RWX0</accession>
<feature type="transmembrane region" description="Helical" evidence="5">
    <location>
        <begin position="346"/>
        <end position="369"/>
    </location>
</feature>
<dbReference type="EMBL" id="RAHX01000001">
    <property type="protein sequence ID" value="RJY10296.1"/>
    <property type="molecule type" value="Genomic_DNA"/>
</dbReference>
<gene>
    <name evidence="7" type="ORF">D6201_08445</name>
</gene>
<evidence type="ECO:0000256" key="2">
    <source>
        <dbReference type="ARBA" id="ARBA00022692"/>
    </source>
</evidence>
<evidence type="ECO:0000313" key="8">
    <source>
        <dbReference type="Proteomes" id="UP000285232"/>
    </source>
</evidence>
<dbReference type="OrthoDB" id="2414439at2"/>
<name>A0A419RWX0_9SPHN</name>
<dbReference type="GO" id="GO:0022857">
    <property type="term" value="F:transmembrane transporter activity"/>
    <property type="evidence" value="ECO:0007669"/>
    <property type="project" value="InterPro"/>
</dbReference>
<dbReference type="AlphaFoldDB" id="A0A419RWX0"/>
<dbReference type="Proteomes" id="UP000285232">
    <property type="component" value="Unassembled WGS sequence"/>
</dbReference>
<dbReference type="PANTHER" id="PTHR42718:SF42">
    <property type="entry name" value="EXPORT PROTEIN"/>
    <property type="match status" value="1"/>
</dbReference>
<dbReference type="GO" id="GO:0016020">
    <property type="term" value="C:membrane"/>
    <property type="evidence" value="ECO:0007669"/>
    <property type="project" value="UniProtKB-SubCell"/>
</dbReference>
<dbReference type="Pfam" id="PF07690">
    <property type="entry name" value="MFS_1"/>
    <property type="match status" value="1"/>
</dbReference>
<feature type="domain" description="Major facilitator superfamily (MFS) profile" evidence="6">
    <location>
        <begin position="1"/>
        <end position="443"/>
    </location>
</feature>
<comment type="caution">
    <text evidence="7">The sequence shown here is derived from an EMBL/GenBank/DDBJ whole genome shotgun (WGS) entry which is preliminary data.</text>
</comment>
<keyword evidence="2 5" id="KW-0812">Transmembrane</keyword>
<dbReference type="InterPro" id="IPR020846">
    <property type="entry name" value="MFS_dom"/>
</dbReference>
<organism evidence="7 8">
    <name type="scientific">Aurantiacibacter aquimixticola</name>
    <dbReference type="NCBI Taxonomy" id="1958945"/>
    <lineage>
        <taxon>Bacteria</taxon>
        <taxon>Pseudomonadati</taxon>
        <taxon>Pseudomonadota</taxon>
        <taxon>Alphaproteobacteria</taxon>
        <taxon>Sphingomonadales</taxon>
        <taxon>Erythrobacteraceae</taxon>
        <taxon>Aurantiacibacter</taxon>
    </lineage>
</organism>
<feature type="transmembrane region" description="Helical" evidence="5">
    <location>
        <begin position="182"/>
        <end position="203"/>
    </location>
</feature>
<feature type="transmembrane region" description="Helical" evidence="5">
    <location>
        <begin position="209"/>
        <end position="231"/>
    </location>
</feature>
<dbReference type="SUPFAM" id="SSF103473">
    <property type="entry name" value="MFS general substrate transporter"/>
    <property type="match status" value="1"/>
</dbReference>
<feature type="transmembrane region" description="Helical" evidence="5">
    <location>
        <begin position="121"/>
        <end position="142"/>
    </location>
</feature>
<dbReference type="PROSITE" id="PS50850">
    <property type="entry name" value="MFS"/>
    <property type="match status" value="1"/>
</dbReference>
<reference evidence="7 8" key="1">
    <citation type="journal article" date="2017" name="Int. J. Syst. Evol. Microbiol.">
        <title>Erythrobacter aquimixticola sp. nov., isolated from the junction between the ocean and a freshwater spring.</title>
        <authorList>
            <person name="Park S."/>
            <person name="Jung Y.T."/>
            <person name="Choi S.J."/>
            <person name="Yoon J.H."/>
        </authorList>
    </citation>
    <scope>NUCLEOTIDE SEQUENCE [LARGE SCALE GENOMIC DNA]</scope>
    <source>
        <strain evidence="7 8">JSSK-14</strain>
    </source>
</reference>
<evidence type="ECO:0000313" key="7">
    <source>
        <dbReference type="EMBL" id="RJY10296.1"/>
    </source>
</evidence>
<feature type="transmembrane region" description="Helical" evidence="5">
    <location>
        <begin position="313"/>
        <end position="334"/>
    </location>
</feature>
<keyword evidence="3 5" id="KW-1133">Transmembrane helix</keyword>
<evidence type="ECO:0000256" key="4">
    <source>
        <dbReference type="ARBA" id="ARBA00023136"/>
    </source>
</evidence>
<feature type="transmembrane region" description="Helical" evidence="5">
    <location>
        <begin position="87"/>
        <end position="109"/>
    </location>
</feature>
<dbReference type="Gene3D" id="1.20.1720.10">
    <property type="entry name" value="Multidrug resistance protein D"/>
    <property type="match status" value="1"/>
</dbReference>
<sequence length="446" mass="45101">MLGSSLAFVMGAIINVALPQMQSDFGTDAAGMQWIVNAYLLPLSALVLVGGALGDRYGRKRLFMLGLALYAAATVACALAPSLSLLLAARVVQGVGAALLAPNSLAILADAFSGEARGKAIGTWAAAGAIAGAAAPLAGGVVVDLLDWRWAFAIVLPLAMSAWVIGARSIAESREDAKDRPVLDTAGAALVTLGLAGTVYGLIALPDAGAQLSAIGPLALGLAALAAFLWIEHRRGEEAMMPLGVFASASFSGISLLTLLLYAALGALLVLLPYMLINTFEYGATAAGAAMLPFPLIMGSLSRRIGGLATKFGMRRMLTAGPLLVAAGFALMAWRTSADMTYWTGILPGLVVMAIGMATSVAPLTTAVMNAVEARFTGVASGINNAISRTAGLIATALLGFVLTGGAADSGALVSGFAATAWVCAALALAASAAVWFTVSEEEIAS</sequence>
<evidence type="ECO:0000259" key="6">
    <source>
        <dbReference type="PROSITE" id="PS50850"/>
    </source>
</evidence>
<dbReference type="InterPro" id="IPR036259">
    <property type="entry name" value="MFS_trans_sf"/>
</dbReference>